<name>A0A9P1GZ39_9PEZI</name>
<evidence type="ECO:0008006" key="4">
    <source>
        <dbReference type="Google" id="ProtNLM"/>
    </source>
</evidence>
<protein>
    <recommendedName>
        <fullName evidence="4">Apple domain-containing protein</fullName>
    </recommendedName>
</protein>
<accession>A0A9P1GZ39</accession>
<evidence type="ECO:0000256" key="1">
    <source>
        <dbReference type="SAM" id="SignalP"/>
    </source>
</evidence>
<keyword evidence="1" id="KW-0732">Signal</keyword>
<evidence type="ECO:0000313" key="2">
    <source>
        <dbReference type="EMBL" id="CAI4213533.1"/>
    </source>
</evidence>
<evidence type="ECO:0000313" key="3">
    <source>
        <dbReference type="Proteomes" id="UP000838763"/>
    </source>
</evidence>
<feature type="signal peptide" evidence="1">
    <location>
        <begin position="1"/>
        <end position="17"/>
    </location>
</feature>
<dbReference type="AlphaFoldDB" id="A0A9P1GZ39"/>
<proteinExistence type="predicted"/>
<keyword evidence="3" id="KW-1185">Reference proteome</keyword>
<sequence length="406" mass="42070">MHSKTLVNLLFVAAASASNKRSLDVSLACQDPSPHCLALSEREIDECRQLISKRHIEIATCQVSADTVASTLTVYPTNIETVTVLGAAATETVTETTVTTDEATTPLTVTITTTLTEVETTNVSDISTTTEVKAITNTVVEGTDTVTNTVVSNVVVTSTVPWVRTTCAAPGKKKRAITFGACKGTLPGTCSCLLTATETPEPVSAVVTETELAAAVTVTVTDGNEPVSTETVTVTVNTDGEALPTPSATEVVTVTETHTDVTSIAVTVEQIETAVATVREQATIVVLSASVSTVTVSQGPCDNFQSLMLPGGQSYVGTGLAFPAAMIGVAAGEAGQKACCEHCFNNPGCVVFRLAGQSCNLFQGFTNPSAPCTTEQCPNGFPMLPISPSDGWTYFAGQCLGYSGSF</sequence>
<organism evidence="2 3">
    <name type="scientific">Parascedosporium putredinis</name>
    <dbReference type="NCBI Taxonomy" id="1442378"/>
    <lineage>
        <taxon>Eukaryota</taxon>
        <taxon>Fungi</taxon>
        <taxon>Dikarya</taxon>
        <taxon>Ascomycota</taxon>
        <taxon>Pezizomycotina</taxon>
        <taxon>Sordariomycetes</taxon>
        <taxon>Hypocreomycetidae</taxon>
        <taxon>Microascales</taxon>
        <taxon>Microascaceae</taxon>
        <taxon>Parascedosporium</taxon>
    </lineage>
</organism>
<dbReference type="EMBL" id="CALLCH030000008">
    <property type="protein sequence ID" value="CAI4213533.1"/>
    <property type="molecule type" value="Genomic_DNA"/>
</dbReference>
<reference evidence="2" key="1">
    <citation type="submission" date="2022-11" db="EMBL/GenBank/DDBJ databases">
        <authorList>
            <person name="Scott C."/>
            <person name="Bruce N."/>
        </authorList>
    </citation>
    <scope>NUCLEOTIDE SEQUENCE</scope>
</reference>
<comment type="caution">
    <text evidence="2">The sequence shown here is derived from an EMBL/GenBank/DDBJ whole genome shotgun (WGS) entry which is preliminary data.</text>
</comment>
<dbReference type="Proteomes" id="UP000838763">
    <property type="component" value="Unassembled WGS sequence"/>
</dbReference>
<gene>
    <name evidence="2" type="ORF">PPNO1_LOCUS3280</name>
</gene>
<feature type="chain" id="PRO_5040155283" description="Apple domain-containing protein" evidence="1">
    <location>
        <begin position="18"/>
        <end position="406"/>
    </location>
</feature>
<dbReference type="OrthoDB" id="5101225at2759"/>